<dbReference type="InterPro" id="IPR046858">
    <property type="entry name" value="ChrB_N"/>
</dbReference>
<dbReference type="AlphaFoldDB" id="S7T8J7"/>
<organism evidence="3 4">
    <name type="scientific">Alkalidesulfovibrio alkalitolerans DSM 16529</name>
    <dbReference type="NCBI Taxonomy" id="1121439"/>
    <lineage>
        <taxon>Bacteria</taxon>
        <taxon>Pseudomonadati</taxon>
        <taxon>Thermodesulfobacteriota</taxon>
        <taxon>Desulfovibrionia</taxon>
        <taxon>Desulfovibrionales</taxon>
        <taxon>Desulfovibrionaceae</taxon>
        <taxon>Alkalidesulfovibrio</taxon>
    </lineage>
</organism>
<evidence type="ECO:0000259" key="2">
    <source>
        <dbReference type="Pfam" id="PF20229"/>
    </source>
</evidence>
<dbReference type="PATRIC" id="fig|1121439.3.peg.1585"/>
<proteinExistence type="predicted"/>
<comment type="caution">
    <text evidence="3">The sequence shown here is derived from an EMBL/GenBank/DDBJ whole genome shotgun (WGS) entry which is preliminary data.</text>
</comment>
<evidence type="ECO:0000313" key="3">
    <source>
        <dbReference type="EMBL" id="EPR32795.1"/>
    </source>
</evidence>
<dbReference type="EMBL" id="ATHI01000026">
    <property type="protein sequence ID" value="EPR32795.1"/>
    <property type="molecule type" value="Genomic_DNA"/>
</dbReference>
<evidence type="ECO:0000313" key="4">
    <source>
        <dbReference type="Proteomes" id="UP000014975"/>
    </source>
</evidence>
<name>S7T8J7_9BACT</name>
<feature type="domain" description="ChrB N-terminal" evidence="2">
    <location>
        <begin position="24"/>
        <end position="160"/>
    </location>
</feature>
<accession>S7T8J7</accession>
<reference evidence="3 4" key="1">
    <citation type="journal article" date="2013" name="Genome Announc.">
        <title>Draft genome sequences for three mercury-methylating, sulfate-reducing bacteria.</title>
        <authorList>
            <person name="Brown S.D."/>
            <person name="Hurt R.A.Jr."/>
            <person name="Gilmour C.C."/>
            <person name="Elias D.A."/>
        </authorList>
    </citation>
    <scope>NUCLEOTIDE SEQUENCE [LARGE SCALE GENOMIC DNA]</scope>
    <source>
        <strain evidence="3 4">DSM 16529</strain>
    </source>
</reference>
<dbReference type="RefSeq" id="WP_020886930.1">
    <property type="nucleotide sequence ID" value="NZ_ATHI01000026.1"/>
</dbReference>
<dbReference type="Pfam" id="PF20229">
    <property type="entry name" value="ChrB_N"/>
    <property type="match status" value="1"/>
</dbReference>
<evidence type="ECO:0000259" key="1">
    <source>
        <dbReference type="Pfam" id="PF09828"/>
    </source>
</evidence>
<dbReference type="eggNOG" id="COG4275">
    <property type="taxonomic scope" value="Bacteria"/>
</dbReference>
<dbReference type="InterPro" id="IPR018634">
    <property type="entry name" value="ChrB_C"/>
</dbReference>
<dbReference type="OrthoDB" id="9784302at2"/>
<sequence length="319" mass="35198">MDPMNWLLLIHNIPPKPGYLRAKAARRLAALGAVALKNAVYVLPDGGSRFEDLAWLAKEIEDSGGKAFVCRAAFAAGLDDAQVRVRFVSVSDEAYARLTQEMLSFRESLASGDSGEEGIEQALGRFAKEFASLRSLDFFGAPGRETVEGLLAALRARLAELRAGGAATGGGEARGPQTLTGLVWVTRRGVHVDRIASAWLIRRFIDQKARFRFVDEREHVPAPGEVRFDMLAGEFTHENDLCTFEVLERRLDANDPALGRLAEIIHDIDLKEERFGHPETAGLRVALESLALVVPEDERRIEQGGAILDLFYESFRLRG</sequence>
<dbReference type="STRING" id="1121439.dsat_0236"/>
<protein>
    <submittedName>
        <fullName evidence="3">Chromate resistance exported protein</fullName>
    </submittedName>
</protein>
<dbReference type="Proteomes" id="UP000014975">
    <property type="component" value="Unassembled WGS sequence"/>
</dbReference>
<dbReference type="Pfam" id="PF09828">
    <property type="entry name" value="ChrB_C"/>
    <property type="match status" value="1"/>
</dbReference>
<keyword evidence="4" id="KW-1185">Reference proteome</keyword>
<feature type="domain" description="ChrB C-terminal" evidence="1">
    <location>
        <begin position="184"/>
        <end position="314"/>
    </location>
</feature>
<gene>
    <name evidence="3" type="ORF">dsat_0236</name>
</gene>